<keyword evidence="1" id="KW-0175">Coiled coil</keyword>
<proteinExistence type="predicted"/>
<feature type="compositionally biased region" description="Polar residues" evidence="2">
    <location>
        <begin position="265"/>
        <end position="274"/>
    </location>
</feature>
<feature type="region of interest" description="Disordered" evidence="2">
    <location>
        <begin position="63"/>
        <end position="86"/>
    </location>
</feature>
<comment type="caution">
    <text evidence="3">The sequence shown here is derived from an EMBL/GenBank/DDBJ whole genome shotgun (WGS) entry which is preliminary data.</text>
</comment>
<dbReference type="Proteomes" id="UP000712600">
    <property type="component" value="Unassembled WGS sequence"/>
</dbReference>
<evidence type="ECO:0000313" key="3">
    <source>
        <dbReference type="EMBL" id="KAF3598829.1"/>
    </source>
</evidence>
<dbReference type="EMBL" id="QGKX02000004">
    <property type="protein sequence ID" value="KAF3598829.1"/>
    <property type="molecule type" value="Genomic_DNA"/>
</dbReference>
<accession>A0A8S9SDM0</accession>
<organism evidence="3 4">
    <name type="scientific">Brassica cretica</name>
    <name type="common">Mustard</name>
    <dbReference type="NCBI Taxonomy" id="69181"/>
    <lineage>
        <taxon>Eukaryota</taxon>
        <taxon>Viridiplantae</taxon>
        <taxon>Streptophyta</taxon>
        <taxon>Embryophyta</taxon>
        <taxon>Tracheophyta</taxon>
        <taxon>Spermatophyta</taxon>
        <taxon>Magnoliopsida</taxon>
        <taxon>eudicotyledons</taxon>
        <taxon>Gunneridae</taxon>
        <taxon>Pentapetalae</taxon>
        <taxon>rosids</taxon>
        <taxon>malvids</taxon>
        <taxon>Brassicales</taxon>
        <taxon>Brassicaceae</taxon>
        <taxon>Brassiceae</taxon>
        <taxon>Brassica</taxon>
    </lineage>
</organism>
<sequence>MDQNDQNEPRKAYQIFLCEKYIDVKSPRLIDVLQIESIAHVTCILPPIMHDPEADVCLEDKDDQDLDDKDDLSKRDGLPSSSNDDMSVITRLNNLVEQMEMNFKNMKHQMYFLEEENKKLKDRVSEFEGIQNVVSNETLDQEMDTNATNETPASLIAQQSTETPVFTPNHTHQLGIEATNETPVSLKDYGFDLFSSIVYRYLEQAPEMNLELDHRSILERNNRSILKSLYQSTAKRTESMFAKFLAMSKARADLVSLNEAKPSYETPSKPNQAKENLDDEDTTEPLIEIISSNNEKENTQALDNTPAPTMATPILNQNQNADAKAGTQVLPPNVTQQDTPEPMTEIISTVVSKTPPLTQQTQHLQASSIDFSETKKAEESRLPTLFEIGADVEMWRLLLVMTLVVEYGI</sequence>
<protein>
    <submittedName>
        <fullName evidence="3">Uncharacterized protein</fullName>
    </submittedName>
</protein>
<evidence type="ECO:0000256" key="1">
    <source>
        <dbReference type="SAM" id="Coils"/>
    </source>
</evidence>
<evidence type="ECO:0000256" key="2">
    <source>
        <dbReference type="SAM" id="MobiDB-lite"/>
    </source>
</evidence>
<gene>
    <name evidence="3" type="ORF">F2Q69_00033683</name>
</gene>
<dbReference type="AlphaFoldDB" id="A0A8S9SDM0"/>
<name>A0A8S9SDM0_BRACR</name>
<feature type="coiled-coil region" evidence="1">
    <location>
        <begin position="89"/>
        <end position="123"/>
    </location>
</feature>
<evidence type="ECO:0000313" key="4">
    <source>
        <dbReference type="Proteomes" id="UP000712600"/>
    </source>
</evidence>
<feature type="region of interest" description="Disordered" evidence="2">
    <location>
        <begin position="260"/>
        <end position="282"/>
    </location>
</feature>
<reference evidence="3" key="1">
    <citation type="submission" date="2019-12" db="EMBL/GenBank/DDBJ databases">
        <title>Genome sequencing and annotation of Brassica cretica.</title>
        <authorList>
            <person name="Studholme D.J."/>
            <person name="Sarris P."/>
        </authorList>
    </citation>
    <scope>NUCLEOTIDE SEQUENCE</scope>
    <source>
        <strain evidence="3">PFS-109/04</strain>
        <tissue evidence="3">Leaf</tissue>
    </source>
</reference>